<organism evidence="3 4">
    <name type="scientific">Ancylostoma ceylanicum</name>
    <dbReference type="NCBI Taxonomy" id="53326"/>
    <lineage>
        <taxon>Eukaryota</taxon>
        <taxon>Metazoa</taxon>
        <taxon>Ecdysozoa</taxon>
        <taxon>Nematoda</taxon>
        <taxon>Chromadorea</taxon>
        <taxon>Rhabditida</taxon>
        <taxon>Rhabditina</taxon>
        <taxon>Rhabditomorpha</taxon>
        <taxon>Strongyloidea</taxon>
        <taxon>Ancylostomatidae</taxon>
        <taxon>Ancylostomatinae</taxon>
        <taxon>Ancylostoma</taxon>
    </lineage>
</organism>
<dbReference type="AlphaFoldDB" id="A0A016SE94"/>
<gene>
    <name evidence="3" type="primary">Acey_s0242.g3407</name>
    <name evidence="3" type="ORF">Y032_0242g3407</name>
</gene>
<sequence length="81" mass="8964">MCCVKVLLLSAVFMEIISYVVFVVSGCRLKGPSSSSKTQEVSEPNATAPEETTFQLEAPRTTMDQWPSMPLHQRSGYNPLL</sequence>
<keyword evidence="2" id="KW-0472">Membrane</keyword>
<evidence type="ECO:0000256" key="1">
    <source>
        <dbReference type="SAM" id="MobiDB-lite"/>
    </source>
</evidence>
<dbReference type="Proteomes" id="UP000024635">
    <property type="component" value="Unassembled WGS sequence"/>
</dbReference>
<evidence type="ECO:0000313" key="3">
    <source>
        <dbReference type="EMBL" id="EYB88712.1"/>
    </source>
</evidence>
<name>A0A016SE94_9BILA</name>
<evidence type="ECO:0000313" key="4">
    <source>
        <dbReference type="Proteomes" id="UP000024635"/>
    </source>
</evidence>
<keyword evidence="2" id="KW-1133">Transmembrane helix</keyword>
<feature type="transmembrane region" description="Helical" evidence="2">
    <location>
        <begin position="6"/>
        <end position="27"/>
    </location>
</feature>
<accession>A0A016SE94</accession>
<dbReference type="EMBL" id="JARK01001578">
    <property type="protein sequence ID" value="EYB88712.1"/>
    <property type="molecule type" value="Genomic_DNA"/>
</dbReference>
<feature type="compositionally biased region" description="Polar residues" evidence="1">
    <location>
        <begin position="32"/>
        <end position="55"/>
    </location>
</feature>
<protein>
    <submittedName>
        <fullName evidence="3">Uncharacterized protein</fullName>
    </submittedName>
</protein>
<proteinExistence type="predicted"/>
<comment type="caution">
    <text evidence="3">The sequence shown here is derived from an EMBL/GenBank/DDBJ whole genome shotgun (WGS) entry which is preliminary data.</text>
</comment>
<keyword evidence="2" id="KW-0812">Transmembrane</keyword>
<dbReference type="PROSITE" id="PS51257">
    <property type="entry name" value="PROKAR_LIPOPROTEIN"/>
    <property type="match status" value="1"/>
</dbReference>
<evidence type="ECO:0000256" key="2">
    <source>
        <dbReference type="SAM" id="Phobius"/>
    </source>
</evidence>
<feature type="region of interest" description="Disordered" evidence="1">
    <location>
        <begin position="30"/>
        <end position="81"/>
    </location>
</feature>
<keyword evidence="4" id="KW-1185">Reference proteome</keyword>
<reference evidence="4" key="1">
    <citation type="journal article" date="2015" name="Nat. Genet.">
        <title>The genome and transcriptome of the zoonotic hookworm Ancylostoma ceylanicum identify infection-specific gene families.</title>
        <authorList>
            <person name="Schwarz E.M."/>
            <person name="Hu Y."/>
            <person name="Antoshechkin I."/>
            <person name="Miller M.M."/>
            <person name="Sternberg P.W."/>
            <person name="Aroian R.V."/>
        </authorList>
    </citation>
    <scope>NUCLEOTIDE SEQUENCE</scope>
    <source>
        <strain evidence="4">HY135</strain>
    </source>
</reference>